<dbReference type="SUPFAM" id="SSF50494">
    <property type="entry name" value="Trypsin-like serine proteases"/>
    <property type="match status" value="1"/>
</dbReference>
<protein>
    <recommendedName>
        <fullName evidence="4">Trypsin-like peptidase domain-containing protein</fullName>
    </recommendedName>
</protein>
<dbReference type="EMBL" id="BSPG01000002">
    <property type="protein sequence ID" value="GLS42696.1"/>
    <property type="molecule type" value="Genomic_DNA"/>
</dbReference>
<dbReference type="InterPro" id="IPR009003">
    <property type="entry name" value="Peptidase_S1_PA"/>
</dbReference>
<accession>A0ABQ6D0V0</accession>
<evidence type="ECO:0000313" key="3">
    <source>
        <dbReference type="Proteomes" id="UP001156881"/>
    </source>
</evidence>
<evidence type="ECO:0000256" key="1">
    <source>
        <dbReference type="SAM" id="MobiDB-lite"/>
    </source>
</evidence>
<reference evidence="3" key="1">
    <citation type="journal article" date="2019" name="Int. J. Syst. Evol. Microbiol.">
        <title>The Global Catalogue of Microorganisms (GCM) 10K type strain sequencing project: providing services to taxonomists for standard genome sequencing and annotation.</title>
        <authorList>
            <consortium name="The Broad Institute Genomics Platform"/>
            <consortium name="The Broad Institute Genome Sequencing Center for Infectious Disease"/>
            <person name="Wu L."/>
            <person name="Ma J."/>
        </authorList>
    </citation>
    <scope>NUCLEOTIDE SEQUENCE [LARGE SCALE GENOMIC DNA]</scope>
    <source>
        <strain evidence="3">NBRC 107710</strain>
    </source>
</reference>
<sequence>MTRAGGRSDPYLAGMSTSTPPAIQADLNTLMRERNEEHASRAAAKFALAVQPIYGANDRSDPVHIGSAVLLDVHGTKVMITAAHVIDNNSGNRPTSLYVGGGANLELIDADFAVSAAPNYLRKLDRYDIAFCALPPALIEKLGGTYIGVADMARHAPYEQGRLYTAIGFPNTMNKVSWPERKARKLHPEMLRYTNTYRLDEEVARGLPNGGENHIFIPYGDKWKDVDGFVENAKKPIGMSGGAMIDCGKASTPETAAGTNEPTQRLAGISVEFKEERVMIATRMAVILPELEKHFPPPSKEKC</sequence>
<comment type="caution">
    <text evidence="2">The sequence shown here is derived from an EMBL/GenBank/DDBJ whole genome shotgun (WGS) entry which is preliminary data.</text>
</comment>
<feature type="region of interest" description="Disordered" evidence="1">
    <location>
        <begin position="1"/>
        <end position="20"/>
    </location>
</feature>
<keyword evidence="3" id="KW-1185">Reference proteome</keyword>
<organism evidence="2 3">
    <name type="scientific">Methylobacterium brachythecii</name>
    <dbReference type="NCBI Taxonomy" id="1176177"/>
    <lineage>
        <taxon>Bacteria</taxon>
        <taxon>Pseudomonadati</taxon>
        <taxon>Pseudomonadota</taxon>
        <taxon>Alphaproteobacteria</taxon>
        <taxon>Hyphomicrobiales</taxon>
        <taxon>Methylobacteriaceae</taxon>
        <taxon>Methylobacterium</taxon>
    </lineage>
</organism>
<gene>
    <name evidence="2" type="ORF">GCM10007884_06810</name>
</gene>
<name>A0ABQ6D0V0_9HYPH</name>
<dbReference type="Proteomes" id="UP001156881">
    <property type="component" value="Unassembled WGS sequence"/>
</dbReference>
<evidence type="ECO:0000313" key="2">
    <source>
        <dbReference type="EMBL" id="GLS42696.1"/>
    </source>
</evidence>
<evidence type="ECO:0008006" key="4">
    <source>
        <dbReference type="Google" id="ProtNLM"/>
    </source>
</evidence>
<proteinExistence type="predicted"/>